<evidence type="ECO:0000313" key="2">
    <source>
        <dbReference type="Proteomes" id="UP001344251"/>
    </source>
</evidence>
<gene>
    <name evidence="1" type="ORF">OG863_00955</name>
</gene>
<evidence type="ECO:0000313" key="1">
    <source>
        <dbReference type="EMBL" id="WSB66661.1"/>
    </source>
</evidence>
<keyword evidence="2" id="KW-1185">Reference proteome</keyword>
<proteinExistence type="predicted"/>
<name>A0ABZ1F8K9_9ACTN</name>
<reference evidence="1 2" key="1">
    <citation type="submission" date="2022-10" db="EMBL/GenBank/DDBJ databases">
        <title>The complete genomes of actinobacterial strains from the NBC collection.</title>
        <authorList>
            <person name="Joergensen T.S."/>
            <person name="Alvarez Arevalo M."/>
            <person name="Sterndorff E.B."/>
            <person name="Faurdal D."/>
            <person name="Vuksanovic O."/>
            <person name="Mourched A.-S."/>
            <person name="Charusanti P."/>
            <person name="Shaw S."/>
            <person name="Blin K."/>
            <person name="Weber T."/>
        </authorList>
    </citation>
    <scope>NUCLEOTIDE SEQUENCE [LARGE SCALE GENOMIC DNA]</scope>
    <source>
        <strain evidence="1 2">NBC 01774</strain>
    </source>
</reference>
<dbReference type="Proteomes" id="UP001344251">
    <property type="component" value="Chromosome"/>
</dbReference>
<organism evidence="1 2">
    <name type="scientific">Streptomyces decoyicus</name>
    <dbReference type="NCBI Taxonomy" id="249567"/>
    <lineage>
        <taxon>Bacteria</taxon>
        <taxon>Bacillati</taxon>
        <taxon>Actinomycetota</taxon>
        <taxon>Actinomycetes</taxon>
        <taxon>Kitasatosporales</taxon>
        <taxon>Streptomycetaceae</taxon>
        <taxon>Streptomyces</taxon>
    </lineage>
</organism>
<protein>
    <submittedName>
        <fullName evidence="1">Uncharacterized protein</fullName>
    </submittedName>
</protein>
<dbReference type="RefSeq" id="WP_326615790.1">
    <property type="nucleotide sequence ID" value="NZ_CP109106.1"/>
</dbReference>
<accession>A0ABZ1F8K9</accession>
<dbReference type="EMBL" id="CP109106">
    <property type="protein sequence ID" value="WSB66661.1"/>
    <property type="molecule type" value="Genomic_DNA"/>
</dbReference>
<sequence length="56" mass="6204">MPIIGPGYDDPEYDNYDPAWETQDTPFRRWLFEKLTAAGATASMAFSYAPPSATTA</sequence>